<dbReference type="RefSeq" id="WP_088870775.1">
    <property type="nucleotide sequence ID" value="NZ_CP022110.1"/>
</dbReference>
<evidence type="ECO:0000256" key="7">
    <source>
        <dbReference type="SAM" id="SignalP"/>
    </source>
</evidence>
<evidence type="ECO:0000256" key="3">
    <source>
        <dbReference type="ARBA" id="ARBA00022759"/>
    </source>
</evidence>
<dbReference type="CDD" id="cd11010">
    <property type="entry name" value="S1-P1_nuclease"/>
    <property type="match status" value="1"/>
</dbReference>
<dbReference type="PANTHER" id="PTHR33146">
    <property type="entry name" value="ENDONUCLEASE 4"/>
    <property type="match status" value="1"/>
</dbReference>
<keyword evidence="1" id="KW-0540">Nuclease</keyword>
<keyword evidence="6" id="KW-0325">Glycoprotein</keyword>
<keyword evidence="5" id="KW-1015">Disulfide bond</keyword>
<dbReference type="GO" id="GO:0046872">
    <property type="term" value="F:metal ion binding"/>
    <property type="evidence" value="ECO:0007669"/>
    <property type="project" value="UniProtKB-KW"/>
</dbReference>
<dbReference type="InterPro" id="IPR008947">
    <property type="entry name" value="PLipase_C/P1_nuclease_dom_sf"/>
</dbReference>
<keyword evidence="3" id="KW-0255">Endonuclease</keyword>
<dbReference type="PANTHER" id="PTHR33146:SF26">
    <property type="entry name" value="ENDONUCLEASE 4"/>
    <property type="match status" value="1"/>
</dbReference>
<dbReference type="AlphaFoldDB" id="A0A248JM70"/>
<organism evidence="8 9">
    <name type="scientific">Nitrospirillum viridazoti CBAmc</name>
    <dbReference type="NCBI Taxonomy" id="1441467"/>
    <lineage>
        <taxon>Bacteria</taxon>
        <taxon>Pseudomonadati</taxon>
        <taxon>Pseudomonadota</taxon>
        <taxon>Alphaproteobacteria</taxon>
        <taxon>Rhodospirillales</taxon>
        <taxon>Azospirillaceae</taxon>
        <taxon>Nitrospirillum</taxon>
        <taxon>Nitrospirillum viridazoti</taxon>
    </lineage>
</organism>
<keyword evidence="2" id="KW-0479">Metal-binding</keyword>
<dbReference type="KEGG" id="nao:Y958_02480"/>
<keyword evidence="7" id="KW-0732">Signal</keyword>
<dbReference type="Pfam" id="PF02265">
    <property type="entry name" value="S1-P1_nuclease"/>
    <property type="match status" value="1"/>
</dbReference>
<feature type="chain" id="PRO_5013213196" evidence="7">
    <location>
        <begin position="28"/>
        <end position="312"/>
    </location>
</feature>
<evidence type="ECO:0000313" key="9">
    <source>
        <dbReference type="Proteomes" id="UP000197153"/>
    </source>
</evidence>
<dbReference type="EMBL" id="CP022110">
    <property type="protein sequence ID" value="ASG19822.1"/>
    <property type="molecule type" value="Genomic_DNA"/>
</dbReference>
<dbReference type="GO" id="GO:0003676">
    <property type="term" value="F:nucleic acid binding"/>
    <property type="evidence" value="ECO:0007669"/>
    <property type="project" value="InterPro"/>
</dbReference>
<gene>
    <name evidence="8" type="ORF">Y958_02480</name>
</gene>
<evidence type="ECO:0000256" key="4">
    <source>
        <dbReference type="ARBA" id="ARBA00022801"/>
    </source>
</evidence>
<keyword evidence="9" id="KW-1185">Reference proteome</keyword>
<reference evidence="8 9" key="1">
    <citation type="submission" date="2017-06" db="EMBL/GenBank/DDBJ databases">
        <title>Complete genome sequence of Nitrospirillum amazonense strain CBAmC, an endophytic nitrogen-fixing and plant growth-promoting bacterium, isolated from sugarcane.</title>
        <authorList>
            <person name="Schwab S."/>
            <person name="dos Santos Teixeira K.R."/>
            <person name="Simoes Araujo J.L."/>
            <person name="Soares Vidal M."/>
            <person name="Borges de Freitas H.R."/>
            <person name="Rivello Crivelaro A.L."/>
            <person name="Bueno de Camargo Nunes A."/>
            <person name="dos Santos C.M."/>
            <person name="Palmeira da Silva Rosa D."/>
            <person name="da Silva Padilha D."/>
            <person name="da Silva E."/>
            <person name="Araujo Terra L."/>
            <person name="Soares Mendes V."/>
            <person name="Farinelli L."/>
            <person name="Magalhaes Cruz L."/>
            <person name="Baldani J.I."/>
        </authorList>
    </citation>
    <scope>NUCLEOTIDE SEQUENCE [LARGE SCALE GENOMIC DNA]</scope>
    <source>
        <strain evidence="8 9">CBAmC</strain>
    </source>
</reference>
<evidence type="ECO:0000313" key="8">
    <source>
        <dbReference type="EMBL" id="ASG19822.1"/>
    </source>
</evidence>
<feature type="signal peptide" evidence="7">
    <location>
        <begin position="1"/>
        <end position="27"/>
    </location>
</feature>
<dbReference type="GO" id="GO:0006308">
    <property type="term" value="P:DNA catabolic process"/>
    <property type="evidence" value="ECO:0007669"/>
    <property type="project" value="InterPro"/>
</dbReference>
<dbReference type="SUPFAM" id="SSF48537">
    <property type="entry name" value="Phospholipase C/P1 nuclease"/>
    <property type="match status" value="1"/>
</dbReference>
<dbReference type="InterPro" id="IPR003154">
    <property type="entry name" value="S1/P1nuclease"/>
</dbReference>
<accession>A0A248JM70</accession>
<evidence type="ECO:0000256" key="2">
    <source>
        <dbReference type="ARBA" id="ARBA00022723"/>
    </source>
</evidence>
<name>A0A248JM70_9PROT</name>
<evidence type="ECO:0000256" key="1">
    <source>
        <dbReference type="ARBA" id="ARBA00022722"/>
    </source>
</evidence>
<protein>
    <submittedName>
        <fullName evidence="8">Nuclease</fullName>
    </submittedName>
</protein>
<dbReference type="Proteomes" id="UP000197153">
    <property type="component" value="Chromosome 1"/>
</dbReference>
<sequence length="312" mass="33808">MTAFRRLCAAAFVSTATLALTAGPALAWGPNGHAIVGDIAQDRLTPKAKAVVDQLLSLEGHHTLDEVASWPDTVGHLPKDKGGLPDTLPWHYVDVPTDQPAYDPARDCADDNCVLARLPEQVRILADTKAAPEARLAALKWVVHLVGDLHQPLHAAERNHDKGGNDVKVRYFDEDRNGHLNLHSVWDGSIVDRELGLSVNKDYSIDLAKAKAAAATLEPGITTYDAKAWTPKTPPTKPPFKGAGLDKAVQAWGEESHGLARDVVYGLLQAPESDGVERLAQGYETAAWPLVRMRLEMAGVRLAWVVNRAVGY</sequence>
<dbReference type="GO" id="GO:0004519">
    <property type="term" value="F:endonuclease activity"/>
    <property type="evidence" value="ECO:0007669"/>
    <property type="project" value="UniProtKB-KW"/>
</dbReference>
<dbReference type="GO" id="GO:0016788">
    <property type="term" value="F:hydrolase activity, acting on ester bonds"/>
    <property type="evidence" value="ECO:0007669"/>
    <property type="project" value="InterPro"/>
</dbReference>
<evidence type="ECO:0000256" key="6">
    <source>
        <dbReference type="ARBA" id="ARBA00023180"/>
    </source>
</evidence>
<evidence type="ECO:0000256" key="5">
    <source>
        <dbReference type="ARBA" id="ARBA00023157"/>
    </source>
</evidence>
<proteinExistence type="predicted"/>
<dbReference type="Gene3D" id="1.10.575.10">
    <property type="entry name" value="P1 Nuclease"/>
    <property type="match status" value="1"/>
</dbReference>
<keyword evidence="4" id="KW-0378">Hydrolase</keyword>